<dbReference type="EMBL" id="JQAR01000004">
    <property type="protein sequence ID" value="KRN31649.1"/>
    <property type="molecule type" value="Genomic_DNA"/>
</dbReference>
<accession>A0A0R2FTE6</accession>
<keyword evidence="1" id="KW-0812">Transmembrane</keyword>
<dbReference type="OrthoDB" id="2005058at2"/>
<feature type="transmembrane region" description="Helical" evidence="1">
    <location>
        <begin position="7"/>
        <end position="28"/>
    </location>
</feature>
<sequence length="124" mass="13173">MKTTKLVFGILMIVLSVFIGLQSMVAGLGNSLESNHQHGGSAGILVAVLYLVAGIVYLATKSTKKLGGDIANFILLALAWLLGVSNAGSYGDLTVWGWLALIIGALFLIWHIFSNKKSKNTVVK</sequence>
<keyword evidence="1" id="KW-0472">Membrane</keyword>
<feature type="transmembrane region" description="Helical" evidence="1">
    <location>
        <begin position="40"/>
        <end position="58"/>
    </location>
</feature>
<proteinExistence type="predicted"/>
<protein>
    <recommendedName>
        <fullName evidence="4">Integral membrane protein</fullName>
    </recommendedName>
</protein>
<gene>
    <name evidence="2" type="ORF">IV36_GL001773</name>
</gene>
<feature type="transmembrane region" description="Helical" evidence="1">
    <location>
        <begin position="70"/>
        <end position="89"/>
    </location>
</feature>
<comment type="caution">
    <text evidence="2">The sequence shown here is derived from an EMBL/GenBank/DDBJ whole genome shotgun (WGS) entry which is preliminary data.</text>
</comment>
<keyword evidence="1" id="KW-1133">Transmembrane helix</keyword>
<evidence type="ECO:0000256" key="1">
    <source>
        <dbReference type="SAM" id="Phobius"/>
    </source>
</evidence>
<feature type="transmembrane region" description="Helical" evidence="1">
    <location>
        <begin position="95"/>
        <end position="113"/>
    </location>
</feature>
<dbReference type="RefSeq" id="WP_056990787.1">
    <property type="nucleotide sequence ID" value="NZ_JATAAJ010000004.1"/>
</dbReference>
<organism evidence="2 3">
    <name type="scientific">Liquorilactobacillus mali</name>
    <dbReference type="NCBI Taxonomy" id="1618"/>
    <lineage>
        <taxon>Bacteria</taxon>
        <taxon>Bacillati</taxon>
        <taxon>Bacillota</taxon>
        <taxon>Bacilli</taxon>
        <taxon>Lactobacillales</taxon>
        <taxon>Lactobacillaceae</taxon>
        <taxon>Liquorilactobacillus</taxon>
    </lineage>
</organism>
<reference evidence="2 3" key="1">
    <citation type="journal article" date="2015" name="Genome Announc.">
        <title>Expanding the biotechnology potential of lactobacilli through comparative genomics of 213 strains and associated genera.</title>
        <authorList>
            <person name="Sun Z."/>
            <person name="Harris H.M."/>
            <person name="McCann A."/>
            <person name="Guo C."/>
            <person name="Argimon S."/>
            <person name="Zhang W."/>
            <person name="Yang X."/>
            <person name="Jeffery I.B."/>
            <person name="Cooney J.C."/>
            <person name="Kagawa T.F."/>
            <person name="Liu W."/>
            <person name="Song Y."/>
            <person name="Salvetti E."/>
            <person name="Wrobel A."/>
            <person name="Rasinkangas P."/>
            <person name="Parkhill J."/>
            <person name="Rea M.C."/>
            <person name="O'Sullivan O."/>
            <person name="Ritari J."/>
            <person name="Douillard F.P."/>
            <person name="Paul Ross R."/>
            <person name="Yang R."/>
            <person name="Briner A.E."/>
            <person name="Felis G.E."/>
            <person name="de Vos W.M."/>
            <person name="Barrangou R."/>
            <person name="Klaenhammer T.R."/>
            <person name="Caufield P.W."/>
            <person name="Cui Y."/>
            <person name="Zhang H."/>
            <person name="O'Toole P.W."/>
        </authorList>
    </citation>
    <scope>NUCLEOTIDE SEQUENCE [LARGE SCALE GENOMIC DNA]</scope>
    <source>
        <strain evidence="2 3">ATCC 27304</strain>
    </source>
</reference>
<dbReference type="Proteomes" id="UP000051727">
    <property type="component" value="Unassembled WGS sequence"/>
</dbReference>
<name>A0A0R2FTE6_9LACO</name>
<dbReference type="AlphaFoldDB" id="A0A0R2FTE6"/>
<dbReference type="STRING" id="1618.IV36_GL001773"/>
<evidence type="ECO:0000313" key="3">
    <source>
        <dbReference type="Proteomes" id="UP000051727"/>
    </source>
</evidence>
<dbReference type="PATRIC" id="fig|1618.3.peg.1804"/>
<evidence type="ECO:0000313" key="2">
    <source>
        <dbReference type="EMBL" id="KRN31649.1"/>
    </source>
</evidence>
<evidence type="ECO:0008006" key="4">
    <source>
        <dbReference type="Google" id="ProtNLM"/>
    </source>
</evidence>